<protein>
    <recommendedName>
        <fullName evidence="5">DUF2339 domain-containing protein</fullName>
    </recommendedName>
</protein>
<feature type="transmembrane region" description="Helical" evidence="2">
    <location>
        <begin position="20"/>
        <end position="38"/>
    </location>
</feature>
<feature type="transmembrane region" description="Helical" evidence="2">
    <location>
        <begin position="98"/>
        <end position="118"/>
    </location>
</feature>
<keyword evidence="2" id="KW-0472">Membrane</keyword>
<evidence type="ECO:0000313" key="3">
    <source>
        <dbReference type="EMBL" id="MDO7874010.1"/>
    </source>
</evidence>
<proteinExistence type="predicted"/>
<evidence type="ECO:0000313" key="4">
    <source>
        <dbReference type="Proteomes" id="UP001176429"/>
    </source>
</evidence>
<feature type="transmembrane region" description="Helical" evidence="2">
    <location>
        <begin position="45"/>
        <end position="63"/>
    </location>
</feature>
<evidence type="ECO:0000256" key="2">
    <source>
        <dbReference type="SAM" id="Phobius"/>
    </source>
</evidence>
<name>A0ABT9B720_9BACT</name>
<dbReference type="EMBL" id="JAUQSY010000003">
    <property type="protein sequence ID" value="MDO7874010.1"/>
    <property type="molecule type" value="Genomic_DNA"/>
</dbReference>
<reference evidence="3" key="1">
    <citation type="submission" date="2023-07" db="EMBL/GenBank/DDBJ databases">
        <authorList>
            <person name="Kim M.K."/>
        </authorList>
    </citation>
    <scope>NUCLEOTIDE SEQUENCE</scope>
    <source>
        <strain evidence="3">ASUV-10-1</strain>
    </source>
</reference>
<organism evidence="3 4">
    <name type="scientific">Hymenobacter aranciens</name>
    <dbReference type="NCBI Taxonomy" id="3063996"/>
    <lineage>
        <taxon>Bacteria</taxon>
        <taxon>Pseudomonadati</taxon>
        <taxon>Bacteroidota</taxon>
        <taxon>Cytophagia</taxon>
        <taxon>Cytophagales</taxon>
        <taxon>Hymenobacteraceae</taxon>
        <taxon>Hymenobacter</taxon>
    </lineage>
</organism>
<feature type="transmembrane region" description="Helical" evidence="2">
    <location>
        <begin position="69"/>
        <end position="86"/>
    </location>
</feature>
<feature type="region of interest" description="Disordered" evidence="1">
    <location>
        <begin position="126"/>
        <end position="146"/>
    </location>
</feature>
<gene>
    <name evidence="3" type="ORF">Q5H93_04630</name>
</gene>
<dbReference type="RefSeq" id="WP_305005328.1">
    <property type="nucleotide sequence ID" value="NZ_JAUQSY010000003.1"/>
</dbReference>
<accession>A0ABT9B720</accession>
<evidence type="ECO:0000256" key="1">
    <source>
        <dbReference type="SAM" id="MobiDB-lite"/>
    </source>
</evidence>
<sequence>MEWPSGLTGLENLLMPSYQPLVASLLYPAFTVLGLLLIQSFDKPLLTGLLMVEVFAVFSASLLLRRADFRYTVLAGMAAYLVRLVFFDRRQSHTLVRAAVFIFMVLLLLGMNALYVRFRNRTDPAAPDPEPPFSKNSAEPPVRLPFAGRPESLLRRFPQALSDYSAPQSVEFLPAPRSSTSAPPAGFR</sequence>
<keyword evidence="4" id="KW-1185">Reference proteome</keyword>
<evidence type="ECO:0008006" key="5">
    <source>
        <dbReference type="Google" id="ProtNLM"/>
    </source>
</evidence>
<comment type="caution">
    <text evidence="3">The sequence shown here is derived from an EMBL/GenBank/DDBJ whole genome shotgun (WGS) entry which is preliminary data.</text>
</comment>
<keyword evidence="2" id="KW-0812">Transmembrane</keyword>
<dbReference type="Proteomes" id="UP001176429">
    <property type="component" value="Unassembled WGS sequence"/>
</dbReference>
<keyword evidence="2" id="KW-1133">Transmembrane helix</keyword>